<evidence type="ECO:0000313" key="2">
    <source>
        <dbReference type="Proteomes" id="UP000028875"/>
    </source>
</evidence>
<protein>
    <submittedName>
        <fullName evidence="1">Uncharacterized protein</fullName>
    </submittedName>
</protein>
<comment type="caution">
    <text evidence="1">The sequence shown here is derived from an EMBL/GenBank/DDBJ whole genome shotgun (WGS) entry which is preliminary data.</text>
</comment>
<evidence type="ECO:0000313" key="1">
    <source>
        <dbReference type="EMBL" id="CDQ40882.1"/>
    </source>
</evidence>
<accession>A0A024QF68</accession>
<sequence>MTVESEKEVEGLKRIGKIVAATIREMKRQTCVGIDD</sequence>
<dbReference type="AlphaFoldDB" id="A0A024QF68"/>
<name>A0A024QF68_9BACI</name>
<dbReference type="STRING" id="1462526.BN990_03215"/>
<dbReference type="EMBL" id="CCDP010000002">
    <property type="protein sequence ID" value="CDQ40882.1"/>
    <property type="molecule type" value="Genomic_DNA"/>
</dbReference>
<reference evidence="1 2" key="1">
    <citation type="submission" date="2014-03" db="EMBL/GenBank/DDBJ databases">
        <authorList>
            <person name="Urmite Genomes U."/>
        </authorList>
    </citation>
    <scope>NUCLEOTIDE SEQUENCE [LARGE SCALE GENOMIC DNA]</scope>
    <source>
        <strain evidence="1 2">Vm-5</strain>
    </source>
</reference>
<keyword evidence="2" id="KW-1185">Reference proteome</keyword>
<proteinExistence type="predicted"/>
<gene>
    <name evidence="1" type="ORF">BN990_03215</name>
</gene>
<dbReference type="Proteomes" id="UP000028875">
    <property type="component" value="Unassembled WGS sequence"/>
</dbReference>
<reference evidence="2" key="2">
    <citation type="submission" date="2014-05" db="EMBL/GenBank/DDBJ databases">
        <title>Draft genome sequence of Virgibacillus massiliensis Vm-5.</title>
        <authorList>
            <person name="Khelaifia S."/>
            <person name="Croce O."/>
            <person name="Lagier J.C."/>
            <person name="Raoult D."/>
        </authorList>
    </citation>
    <scope>NUCLEOTIDE SEQUENCE [LARGE SCALE GENOMIC DNA]</scope>
    <source>
        <strain evidence="2">Vm-5</strain>
    </source>
</reference>
<organism evidence="1 2">
    <name type="scientific">Virgibacillus massiliensis</name>
    <dbReference type="NCBI Taxonomy" id="1462526"/>
    <lineage>
        <taxon>Bacteria</taxon>
        <taxon>Bacillati</taxon>
        <taxon>Bacillota</taxon>
        <taxon>Bacilli</taxon>
        <taxon>Bacillales</taxon>
        <taxon>Bacillaceae</taxon>
        <taxon>Virgibacillus</taxon>
    </lineage>
</organism>